<dbReference type="PANTHER" id="PTHR46035:SF1">
    <property type="entry name" value="TETRATRICOPEPTIDE REPEAT PROTEIN 4"/>
    <property type="match status" value="1"/>
</dbReference>
<dbReference type="GO" id="GO:0051879">
    <property type="term" value="F:Hsp90 protein binding"/>
    <property type="evidence" value="ECO:0007669"/>
    <property type="project" value="TreeGrafter"/>
</dbReference>
<proteinExistence type="predicted"/>
<protein>
    <submittedName>
        <fullName evidence="2">Uncharacterized protein</fullName>
    </submittedName>
</protein>
<dbReference type="Gene3D" id="1.25.40.10">
    <property type="entry name" value="Tetratricopeptide repeat domain"/>
    <property type="match status" value="1"/>
</dbReference>
<dbReference type="InterPro" id="IPR011990">
    <property type="entry name" value="TPR-like_helical_dom_sf"/>
</dbReference>
<dbReference type="InterPro" id="IPR036322">
    <property type="entry name" value="WD40_repeat_dom_sf"/>
</dbReference>
<dbReference type="SMART" id="SM00028">
    <property type="entry name" value="TPR"/>
    <property type="match status" value="2"/>
</dbReference>
<keyword evidence="3" id="KW-1185">Reference proteome</keyword>
<evidence type="ECO:0000256" key="1">
    <source>
        <dbReference type="SAM" id="MobiDB-lite"/>
    </source>
</evidence>
<organism evidence="2 3">
    <name type="scientific">Cymbomonas tetramitiformis</name>
    <dbReference type="NCBI Taxonomy" id="36881"/>
    <lineage>
        <taxon>Eukaryota</taxon>
        <taxon>Viridiplantae</taxon>
        <taxon>Chlorophyta</taxon>
        <taxon>Pyramimonadophyceae</taxon>
        <taxon>Pyramimonadales</taxon>
        <taxon>Pyramimonadaceae</taxon>
        <taxon>Cymbomonas</taxon>
    </lineage>
</organism>
<dbReference type="AlphaFoldDB" id="A0AAE0BY73"/>
<sequence>MTTPTERCMRLKDEGNDVVRKNVFNDMKKAIDLYSKALEERCGQKLVESQCHSNRAHVYLLLGDARSALHDCNEALASNPLNVKAYFRGAKASLALGDREKAMEFGDKGFLLEPENAELAALMRQIRDPTAQTSQGPLFQKITNVLPSARAGTSGKRPPTEAPKANRAPKKPKVKVPSYKQVAIEGLPDAGYEESCISFTDVDGKTLLLASEIWDVQARRIVGQMPDGFSNRFSLLTHNALAVGSSSVTIYRLSSTGDKKLLASFPLPRGESVKCLSSSAASSQLLAVSATHCFLLEVAGLDGPEDSGVSVSVIKEVEIAVCCKKVVLYPPSALRTIEIVKAELSKRGLSPRGARKELEARLAQAPDAVDGKVPLEFPLLPKADYRGAVGHALLWHCAERGPMAILGSAAAGRIVIVNLSEASVDRVEEAHGASGGFASVNGLQLWIPPEGCAQAGGAFVVSAGQDNTVSITDLNSKASERRPRVTWHASHKWACHSLAVYAKENVCVTGSNCDKYIKVWSLLDGSLIKRVGPMGEEMRKGKFSVMCLAFASDGTIAVTNSNDADDDVLHLVTRK</sequence>
<gene>
    <name evidence="2" type="ORF">CYMTET_46379</name>
</gene>
<dbReference type="GO" id="GO:0006457">
    <property type="term" value="P:protein folding"/>
    <property type="evidence" value="ECO:0007669"/>
    <property type="project" value="TreeGrafter"/>
</dbReference>
<accession>A0AAE0BY73</accession>
<dbReference type="GO" id="GO:0005829">
    <property type="term" value="C:cytosol"/>
    <property type="evidence" value="ECO:0007669"/>
    <property type="project" value="TreeGrafter"/>
</dbReference>
<name>A0AAE0BY73_9CHLO</name>
<dbReference type="Proteomes" id="UP001190700">
    <property type="component" value="Unassembled WGS sequence"/>
</dbReference>
<feature type="region of interest" description="Disordered" evidence="1">
    <location>
        <begin position="149"/>
        <end position="173"/>
    </location>
</feature>
<dbReference type="InterPro" id="IPR019734">
    <property type="entry name" value="TPR_rpt"/>
</dbReference>
<dbReference type="EMBL" id="LGRX02032453">
    <property type="protein sequence ID" value="KAK3243995.1"/>
    <property type="molecule type" value="Genomic_DNA"/>
</dbReference>
<dbReference type="InterPro" id="IPR015943">
    <property type="entry name" value="WD40/YVTN_repeat-like_dom_sf"/>
</dbReference>
<dbReference type="GO" id="GO:0005634">
    <property type="term" value="C:nucleus"/>
    <property type="evidence" value="ECO:0007669"/>
    <property type="project" value="TreeGrafter"/>
</dbReference>
<evidence type="ECO:0000313" key="2">
    <source>
        <dbReference type="EMBL" id="KAK3243995.1"/>
    </source>
</evidence>
<evidence type="ECO:0000313" key="3">
    <source>
        <dbReference type="Proteomes" id="UP001190700"/>
    </source>
</evidence>
<dbReference type="SUPFAM" id="SSF48452">
    <property type="entry name" value="TPR-like"/>
    <property type="match status" value="1"/>
</dbReference>
<dbReference type="Gene3D" id="2.130.10.10">
    <property type="entry name" value="YVTN repeat-like/Quinoprotein amine dehydrogenase"/>
    <property type="match status" value="1"/>
</dbReference>
<dbReference type="PANTHER" id="PTHR46035">
    <property type="entry name" value="TETRATRICOPEPTIDE REPEAT PROTEIN 4"/>
    <property type="match status" value="1"/>
</dbReference>
<comment type="caution">
    <text evidence="2">The sequence shown here is derived from an EMBL/GenBank/DDBJ whole genome shotgun (WGS) entry which is preliminary data.</text>
</comment>
<reference evidence="2 3" key="1">
    <citation type="journal article" date="2015" name="Genome Biol. Evol.">
        <title>Comparative Genomics of a Bacterivorous Green Alga Reveals Evolutionary Causalities and Consequences of Phago-Mixotrophic Mode of Nutrition.</title>
        <authorList>
            <person name="Burns J.A."/>
            <person name="Paasch A."/>
            <person name="Narechania A."/>
            <person name="Kim E."/>
        </authorList>
    </citation>
    <scope>NUCLEOTIDE SEQUENCE [LARGE SCALE GENOMIC DNA]</scope>
    <source>
        <strain evidence="2 3">PLY_AMNH</strain>
    </source>
</reference>
<dbReference type="SUPFAM" id="SSF50978">
    <property type="entry name" value="WD40 repeat-like"/>
    <property type="match status" value="1"/>
</dbReference>
<dbReference type="GO" id="GO:0030544">
    <property type="term" value="F:Hsp70 protein binding"/>
    <property type="evidence" value="ECO:0007669"/>
    <property type="project" value="TreeGrafter"/>
</dbReference>